<dbReference type="eggNOG" id="KOG2868">
    <property type="taxonomic scope" value="Eukaryota"/>
</dbReference>
<keyword evidence="4" id="KW-0507">mRNA processing</keyword>
<gene>
    <name evidence="5" type="ORF">CTHT_0068900</name>
</gene>
<dbReference type="GO" id="GO:0006397">
    <property type="term" value="P:mRNA processing"/>
    <property type="evidence" value="ECO:0007669"/>
    <property type="project" value="UniProtKB-KW"/>
</dbReference>
<dbReference type="EMBL" id="GL988047">
    <property type="protein sequence ID" value="EGS17556.1"/>
    <property type="molecule type" value="Genomic_DNA"/>
</dbReference>
<comment type="similarity">
    <text evidence="2">Belongs to the DCP1 family.</text>
</comment>
<dbReference type="GO" id="GO:0003729">
    <property type="term" value="F:mRNA binding"/>
    <property type="evidence" value="ECO:0007669"/>
    <property type="project" value="TreeGrafter"/>
</dbReference>
<dbReference type="PANTHER" id="PTHR16290">
    <property type="entry name" value="TRANSCRIPTION FACTOR SMIF DECAPPING ENZYME DCP1"/>
    <property type="match status" value="1"/>
</dbReference>
<evidence type="ECO:0000256" key="3">
    <source>
        <dbReference type="ARBA" id="ARBA00022490"/>
    </source>
</evidence>
<protein>
    <submittedName>
        <fullName evidence="5">M7G(5')pppn diphosphatase-like protein</fullName>
    </submittedName>
</protein>
<dbReference type="InterPro" id="IPR010334">
    <property type="entry name" value="Dcp1"/>
</dbReference>
<dbReference type="HOGENOM" id="CLU_058649_2_0_1"/>
<evidence type="ECO:0000256" key="2">
    <source>
        <dbReference type="ARBA" id="ARBA00008778"/>
    </source>
</evidence>
<evidence type="ECO:0000256" key="4">
    <source>
        <dbReference type="ARBA" id="ARBA00022664"/>
    </source>
</evidence>
<dbReference type="Pfam" id="PF06058">
    <property type="entry name" value="DCP1"/>
    <property type="match status" value="1"/>
</dbReference>
<dbReference type="PANTHER" id="PTHR16290:SF0">
    <property type="entry name" value="DECAPPING PROTEIN 1, ISOFORM A"/>
    <property type="match status" value="1"/>
</dbReference>
<reference evidence="5 6" key="1">
    <citation type="journal article" date="2011" name="Cell">
        <title>Insight into structure and assembly of the nuclear pore complex by utilizing the genome of a eukaryotic thermophile.</title>
        <authorList>
            <person name="Amlacher S."/>
            <person name="Sarges P."/>
            <person name="Flemming D."/>
            <person name="van Noort V."/>
            <person name="Kunze R."/>
            <person name="Devos D.P."/>
            <person name="Arumugam M."/>
            <person name="Bork P."/>
            <person name="Hurt E."/>
        </authorList>
    </citation>
    <scope>NUCLEOTIDE SEQUENCE [LARGE SCALE GENOMIC DNA]</scope>
    <source>
        <strain evidence="6">DSM 1495 / CBS 144.50 / IMI 039719</strain>
    </source>
</reference>
<keyword evidence="3" id="KW-0963">Cytoplasm</keyword>
<dbReference type="Proteomes" id="UP000008066">
    <property type="component" value="Unassembled WGS sequence"/>
</dbReference>
<dbReference type="GeneID" id="18260928"/>
<evidence type="ECO:0000313" key="5">
    <source>
        <dbReference type="EMBL" id="EGS17556.1"/>
    </source>
</evidence>
<dbReference type="RefSeq" id="XP_006697174.1">
    <property type="nucleotide sequence ID" value="XM_006697111.1"/>
</dbReference>
<dbReference type="InterPro" id="IPR011993">
    <property type="entry name" value="PH-like_dom_sf"/>
</dbReference>
<accession>G0SH67</accession>
<sequence length="215" mass="23662">MVAAVCHARSARSAFPPRDNTELSLRVLRRYQPTIRTILAIAANAVAYSFLEASQSWEKHGAEGTMFVCDQDPVPTPTGQVLPRQCVFVLNRRSMDNLVIDLLRVTDCEVVGELIVFRFEDDTSQGEDGGREKKIIGLWIHADETNIREVYTSLILGAWQQARLAVDAYIQAMAGNPVSSSVEPTNPQPAASFTTTPLAGKRISVSDLFRQKNGG</sequence>
<keyword evidence="6" id="KW-1185">Reference proteome</keyword>
<dbReference type="SUPFAM" id="SSF50729">
    <property type="entry name" value="PH domain-like"/>
    <property type="match status" value="1"/>
</dbReference>
<dbReference type="GO" id="GO:0031087">
    <property type="term" value="P:deadenylation-independent decapping of nuclear-transcribed mRNA"/>
    <property type="evidence" value="ECO:0007669"/>
    <property type="project" value="TreeGrafter"/>
</dbReference>
<dbReference type="GO" id="GO:0000932">
    <property type="term" value="C:P-body"/>
    <property type="evidence" value="ECO:0007669"/>
    <property type="project" value="TreeGrafter"/>
</dbReference>
<name>G0SH67_CHATD</name>
<organism evidence="6">
    <name type="scientific">Chaetomium thermophilum (strain DSM 1495 / CBS 144.50 / IMI 039719)</name>
    <name type="common">Thermochaetoides thermophila</name>
    <dbReference type="NCBI Taxonomy" id="759272"/>
    <lineage>
        <taxon>Eukaryota</taxon>
        <taxon>Fungi</taxon>
        <taxon>Dikarya</taxon>
        <taxon>Ascomycota</taxon>
        <taxon>Pezizomycotina</taxon>
        <taxon>Sordariomycetes</taxon>
        <taxon>Sordariomycetidae</taxon>
        <taxon>Sordariales</taxon>
        <taxon>Chaetomiaceae</taxon>
        <taxon>Thermochaetoides</taxon>
    </lineage>
</organism>
<dbReference type="KEGG" id="cthr:CTHT_0068900"/>
<dbReference type="OMA" id="LFVCTQS"/>
<dbReference type="GO" id="GO:0000290">
    <property type="term" value="P:deadenylation-dependent decapping of nuclear-transcribed mRNA"/>
    <property type="evidence" value="ECO:0007669"/>
    <property type="project" value="InterPro"/>
</dbReference>
<dbReference type="AlphaFoldDB" id="G0SH67"/>
<evidence type="ECO:0000256" key="1">
    <source>
        <dbReference type="ARBA" id="ARBA00004496"/>
    </source>
</evidence>
<dbReference type="STRING" id="759272.G0SH67"/>
<dbReference type="GO" id="GO:0008047">
    <property type="term" value="F:enzyme activator activity"/>
    <property type="evidence" value="ECO:0007669"/>
    <property type="project" value="InterPro"/>
</dbReference>
<dbReference type="Gene3D" id="2.30.29.30">
    <property type="entry name" value="Pleckstrin-homology domain (PH domain)/Phosphotyrosine-binding domain (PTB)"/>
    <property type="match status" value="1"/>
</dbReference>
<evidence type="ECO:0000313" key="6">
    <source>
        <dbReference type="Proteomes" id="UP000008066"/>
    </source>
</evidence>
<comment type="subcellular location">
    <subcellularLocation>
        <location evidence="1">Cytoplasm</location>
    </subcellularLocation>
</comment>
<dbReference type="CDD" id="cd13182">
    <property type="entry name" value="EVH1-like_Dcp1"/>
    <property type="match status" value="1"/>
</dbReference>
<dbReference type="OrthoDB" id="255837at2759"/>
<proteinExistence type="inferred from homology"/>